<dbReference type="STRING" id="1888995.BD935_02765"/>
<dbReference type="Pfam" id="PF11614">
    <property type="entry name" value="FixG_C"/>
    <property type="match status" value="1"/>
</dbReference>
<dbReference type="EMBL" id="MIZA01000023">
    <property type="protein sequence ID" value="OIR17088.1"/>
    <property type="molecule type" value="Genomic_DNA"/>
</dbReference>
<feature type="compositionally biased region" description="Low complexity" evidence="1">
    <location>
        <begin position="849"/>
        <end position="865"/>
    </location>
</feature>
<keyword evidence="2" id="KW-0472">Membrane</keyword>
<accession>A0A1J5TLL2</accession>
<evidence type="ECO:0000259" key="3">
    <source>
        <dbReference type="Pfam" id="PF11614"/>
    </source>
</evidence>
<feature type="region of interest" description="Disordered" evidence="1">
    <location>
        <begin position="837"/>
        <end position="876"/>
    </location>
</feature>
<feature type="transmembrane region" description="Helical" evidence="2">
    <location>
        <begin position="815"/>
        <end position="833"/>
    </location>
</feature>
<evidence type="ECO:0000256" key="2">
    <source>
        <dbReference type="SAM" id="Phobius"/>
    </source>
</evidence>
<feature type="compositionally biased region" description="Acidic residues" evidence="1">
    <location>
        <begin position="866"/>
        <end position="876"/>
    </location>
</feature>
<dbReference type="AlphaFoldDB" id="A0A1J5TLL2"/>
<dbReference type="PANTHER" id="PTHR39198:SF1">
    <property type="entry name" value="ALPHA-GALACTOSIDASE NEW3 DOMAIN-CONTAINING PROTEIN"/>
    <property type="match status" value="1"/>
</dbReference>
<evidence type="ECO:0000313" key="4">
    <source>
        <dbReference type="EMBL" id="OIR17088.1"/>
    </source>
</evidence>
<proteinExistence type="predicted"/>
<keyword evidence="2" id="KW-1133">Transmembrane helix</keyword>
<evidence type="ECO:0000256" key="1">
    <source>
        <dbReference type="SAM" id="MobiDB-lite"/>
    </source>
</evidence>
<protein>
    <recommendedName>
        <fullName evidence="3">FixG C-terminal immunoglobulin-like domain-containing protein</fullName>
    </recommendedName>
</protein>
<sequence>MNVRQFASVALVFLFLGTILFWNPVVAEEVTGQEKDINLYLYSENGVGKLHTRESGGHGDAESVNIPVGSSYFFALNFSLQSNLESKSYRTDVGFHIYLYANSANFNTGHLNIYVRDGTTMTGGELLATGGMDIPSVLQGNNEGHVDVFWEDDYGPTHQFDIEHFIVLELENDGDNAINLELDTGKDGDSPSRLITTTNPVTDIEIVTESYNLETSDLDDLMSSDNFQPNLPVDFSKVFVSAQALNAFGTYDITEFRVTVFDSDDNELFVDTADIDEPDDNSGTNEFEELVWNYNDPAEPSENHNGKGIYAVRVAAIDQQGNEFYVDKSIQMDAYGVYLNTPETQQSVAVGGDVSYQILVRNSGDENDKFTIEPSETSDNWVVSPQSWTSNTLSPGEEQSITFTVSAADSTDMVGKNTIVVFTGRSENSVTPVNFDLETKTSVGAAYEISMYFDDPNSGQAVTSLSTNGVAGDWNQYQLSIANQGQATDSVQLISQEVPADWEIKFEYNDLNDGTIIVSDIPRLGDGYNVANVTVWAKPAQGGDTDTASIKLIGISQGNTTKSDTATLVLTRSFGLSLSLVPQSSSGIFINKEAGQQFEVDLLLESAVEGDHTIQLYMGDNFPDGWSHSFKENGATVTEVSISGGESKSLDLFITVGSQAVYKEDGDVFDAYAQDISDSSVVAKKQLTVILAYSGGFELSSLKFRETLAPEGSYTFQLTIENKANANDKFTLSATSVPSGWRVLFINGNVFEVEAGRTLSVPIKVEVSDEARDGDQESITISIFSDISNQEKQQSFVVDVEQGFTARLTTAISDLWYIFVFFALIIVVGAISYNQQEDEDWDDEEEYESPSSPSSPQSPAPAETEASSDDDWDDWD</sequence>
<feature type="domain" description="FixG C-terminal immunoglobulin-like" evidence="3">
    <location>
        <begin position="715"/>
        <end position="795"/>
    </location>
</feature>
<organism evidence="4 5">
    <name type="scientific">Marine Group III euryarchaeote CG-Epi1</name>
    <dbReference type="NCBI Taxonomy" id="1888995"/>
    <lineage>
        <taxon>Archaea</taxon>
        <taxon>Methanobacteriati</taxon>
        <taxon>Thermoplasmatota</taxon>
        <taxon>Thermoplasmata</taxon>
        <taxon>Candidatus Thermoprofundales</taxon>
    </lineage>
</organism>
<dbReference type="PANTHER" id="PTHR39198">
    <property type="entry name" value="HYPOTHETICAL MEMBRANE PROTEIN, CONSERVED"/>
    <property type="match status" value="1"/>
</dbReference>
<name>A0A1J5TLL2_9ARCH</name>
<dbReference type="Gene3D" id="2.60.40.10">
    <property type="entry name" value="Immunoglobulins"/>
    <property type="match status" value="1"/>
</dbReference>
<comment type="caution">
    <text evidence="4">The sequence shown here is derived from an EMBL/GenBank/DDBJ whole genome shotgun (WGS) entry which is preliminary data.</text>
</comment>
<evidence type="ECO:0000313" key="5">
    <source>
        <dbReference type="Proteomes" id="UP000183080"/>
    </source>
</evidence>
<reference evidence="4 5" key="1">
    <citation type="submission" date="2016-08" db="EMBL/GenBank/DDBJ databases">
        <title>New Insights into Marine Group III Euryarchaeota, from dark to light.</title>
        <authorList>
            <person name="Haro-Moreno J.M."/>
            <person name="Rodriguez-Valera F."/>
            <person name="Lopez-Garcia P."/>
            <person name="Moreira D."/>
            <person name="Martin-Cuadrado A.B."/>
        </authorList>
    </citation>
    <scope>NUCLEOTIDE SEQUENCE [LARGE SCALE GENOMIC DNA]</scope>
    <source>
        <strain evidence="4">CG-Epi1</strain>
    </source>
</reference>
<keyword evidence="2" id="KW-0812">Transmembrane</keyword>
<dbReference type="Proteomes" id="UP000183080">
    <property type="component" value="Unassembled WGS sequence"/>
</dbReference>
<dbReference type="InterPro" id="IPR013783">
    <property type="entry name" value="Ig-like_fold"/>
</dbReference>
<feature type="compositionally biased region" description="Acidic residues" evidence="1">
    <location>
        <begin position="837"/>
        <end position="848"/>
    </location>
</feature>
<dbReference type="InterPro" id="IPR032879">
    <property type="entry name" value="FixG_C"/>
</dbReference>
<gene>
    <name evidence="4" type="ORF">BD935_02765</name>
</gene>